<keyword evidence="6" id="KW-0963">Cytoplasm</keyword>
<dbReference type="PANTHER" id="PTHR21500">
    <property type="entry name" value="TUBULIN-SPECIFIC CHAPERONE A"/>
    <property type="match status" value="1"/>
</dbReference>
<dbReference type="EMBL" id="LUCH01009421">
    <property type="protein sequence ID" value="KAF5396028.1"/>
    <property type="molecule type" value="Genomic_DNA"/>
</dbReference>
<evidence type="ECO:0000256" key="6">
    <source>
        <dbReference type="RuleBase" id="RU364030"/>
    </source>
</evidence>
<dbReference type="GO" id="GO:0007023">
    <property type="term" value="P:post-chaperonin tubulin folding pathway"/>
    <property type="evidence" value="ECO:0007669"/>
    <property type="project" value="UniProtKB-UniRule"/>
</dbReference>
<evidence type="ECO:0000256" key="7">
    <source>
        <dbReference type="SAM" id="SignalP"/>
    </source>
</evidence>
<dbReference type="InterPro" id="IPR036126">
    <property type="entry name" value="TBCA_sf"/>
</dbReference>
<dbReference type="Gene3D" id="1.20.58.90">
    <property type="match status" value="1"/>
</dbReference>
<comment type="subcellular location">
    <subcellularLocation>
        <location evidence="6">Cytoplasm</location>
        <location evidence="6">Cytoskeleton</location>
    </subcellularLocation>
</comment>
<dbReference type="InterPro" id="IPR004226">
    <property type="entry name" value="TBCA"/>
</dbReference>
<accession>A0A8J4T138</accession>
<keyword evidence="9" id="KW-1185">Reference proteome</keyword>
<evidence type="ECO:0000256" key="4">
    <source>
        <dbReference type="ARBA" id="ARBA00023186"/>
    </source>
</evidence>
<keyword evidence="4 6" id="KW-0143">Chaperone</keyword>
<dbReference type="AlphaFoldDB" id="A0A8J4T138"/>
<sequence>MLLKMPSAVIIFVVLHCLLSVKIVVADNYYTVLGCCHSDFGIRLRKTTGMADPRLRKLTIGCNVVKRIGKEKSKYAEEVVKQTKFYEDKVAAGAEECEIKMAKALLDESKMMIPDCQIRLEKALCDLNNLLQECDHELNETKEFVDAQSIYAQYAEGVH</sequence>
<keyword evidence="6" id="KW-0493">Microtubule</keyword>
<dbReference type="GO" id="GO:0048487">
    <property type="term" value="F:beta-tubulin binding"/>
    <property type="evidence" value="ECO:0007669"/>
    <property type="project" value="InterPro"/>
</dbReference>
<dbReference type="GO" id="GO:0005874">
    <property type="term" value="C:microtubule"/>
    <property type="evidence" value="ECO:0007669"/>
    <property type="project" value="UniProtKB-KW"/>
</dbReference>
<dbReference type="OrthoDB" id="296187at2759"/>
<feature type="signal peptide" evidence="7">
    <location>
        <begin position="1"/>
        <end position="26"/>
    </location>
</feature>
<evidence type="ECO:0000313" key="8">
    <source>
        <dbReference type="EMBL" id="KAF5396028.1"/>
    </source>
</evidence>
<evidence type="ECO:0000256" key="2">
    <source>
        <dbReference type="ARBA" id="ARBA00006806"/>
    </source>
</evidence>
<reference evidence="8" key="1">
    <citation type="submission" date="2019-05" db="EMBL/GenBank/DDBJ databases">
        <title>Annotation for the trematode Paragonimus heterotremus.</title>
        <authorList>
            <person name="Choi Y.-J."/>
        </authorList>
    </citation>
    <scope>NUCLEOTIDE SEQUENCE</scope>
    <source>
        <strain evidence="8">LC</strain>
    </source>
</reference>
<organism evidence="8 9">
    <name type="scientific">Paragonimus heterotremus</name>
    <dbReference type="NCBI Taxonomy" id="100268"/>
    <lineage>
        <taxon>Eukaryota</taxon>
        <taxon>Metazoa</taxon>
        <taxon>Spiralia</taxon>
        <taxon>Lophotrochozoa</taxon>
        <taxon>Platyhelminthes</taxon>
        <taxon>Trematoda</taxon>
        <taxon>Digenea</taxon>
        <taxon>Plagiorchiida</taxon>
        <taxon>Troglotremata</taxon>
        <taxon>Troglotrematidae</taxon>
        <taxon>Paragonimus</taxon>
    </lineage>
</organism>
<protein>
    <recommendedName>
        <fullName evidence="3 6">Tubulin-specific chaperone A</fullName>
    </recommendedName>
</protein>
<comment type="subunit">
    <text evidence="5 6">Supercomplex made of cofactors A to E. Cofactors A and D function by capturing and stabilizing tubulin in a quasi-native conformation. Cofactor E binds to the cofactor D-tubulin complex; interaction with cofactor C then causes the release of tubulin polypeptides that are committed to the native state.</text>
</comment>
<evidence type="ECO:0000256" key="3">
    <source>
        <dbReference type="ARBA" id="ARBA00015002"/>
    </source>
</evidence>
<dbReference type="GO" id="GO:0007021">
    <property type="term" value="P:tubulin complex assembly"/>
    <property type="evidence" value="ECO:0007669"/>
    <property type="project" value="UniProtKB-UniRule"/>
</dbReference>
<comment type="function">
    <text evidence="1">Tubulin-folding protein; involved in the early step of the tubulin folding pathway.</text>
</comment>
<dbReference type="PANTHER" id="PTHR21500:SF0">
    <property type="entry name" value="TUBULIN-SPECIFIC CHAPERONE A"/>
    <property type="match status" value="1"/>
</dbReference>
<evidence type="ECO:0000256" key="1">
    <source>
        <dbReference type="ARBA" id="ARBA00003046"/>
    </source>
</evidence>
<name>A0A8J4T138_9TREM</name>
<feature type="chain" id="PRO_5035207577" description="Tubulin-specific chaperone A" evidence="7">
    <location>
        <begin position="27"/>
        <end position="159"/>
    </location>
</feature>
<keyword evidence="6" id="KW-0206">Cytoskeleton</keyword>
<keyword evidence="7" id="KW-0732">Signal</keyword>
<evidence type="ECO:0000256" key="5">
    <source>
        <dbReference type="ARBA" id="ARBA00026055"/>
    </source>
</evidence>
<dbReference type="Pfam" id="PF02970">
    <property type="entry name" value="TBCA"/>
    <property type="match status" value="1"/>
</dbReference>
<dbReference type="SUPFAM" id="SSF46988">
    <property type="entry name" value="Tubulin chaperone cofactor A"/>
    <property type="match status" value="1"/>
</dbReference>
<comment type="caution">
    <text evidence="8">The sequence shown here is derived from an EMBL/GenBank/DDBJ whole genome shotgun (WGS) entry which is preliminary data.</text>
</comment>
<dbReference type="GO" id="GO:0005829">
    <property type="term" value="C:cytosol"/>
    <property type="evidence" value="ECO:0007669"/>
    <property type="project" value="TreeGrafter"/>
</dbReference>
<comment type="similarity">
    <text evidence="2 6">Belongs to the TBCA family.</text>
</comment>
<dbReference type="Proteomes" id="UP000748531">
    <property type="component" value="Unassembled WGS sequence"/>
</dbReference>
<proteinExistence type="inferred from homology"/>
<evidence type="ECO:0000313" key="9">
    <source>
        <dbReference type="Proteomes" id="UP000748531"/>
    </source>
</evidence>
<gene>
    <name evidence="8" type="ORF">PHET_11269</name>
</gene>